<evidence type="ECO:0000313" key="3">
    <source>
        <dbReference type="EMBL" id="QGM48195.1"/>
    </source>
</evidence>
<dbReference type="NCBIfam" id="NF040876">
    <property type="entry name" value="RHE_PE00001_fam"/>
    <property type="match status" value="1"/>
</dbReference>
<feature type="domain" description="HTH DNA binding" evidence="2">
    <location>
        <begin position="322"/>
        <end position="375"/>
    </location>
</feature>
<dbReference type="KEGG" id="mhey:H2LOC_020585"/>
<evidence type="ECO:0000259" key="2">
    <source>
        <dbReference type="Pfam" id="PF11972"/>
    </source>
</evidence>
<accession>A0A6B8KM32</accession>
<keyword evidence="3" id="KW-0614">Plasmid</keyword>
<evidence type="ECO:0000259" key="1">
    <source>
        <dbReference type="Pfam" id="PF07756"/>
    </source>
</evidence>
<dbReference type="EMBL" id="CP046053">
    <property type="protein sequence ID" value="QGM48195.1"/>
    <property type="molecule type" value="Genomic_DNA"/>
</dbReference>
<sequence>MIMTDFQLPDPFPWTLLVGPLATAEDAVARLDERLARSPIRDGWIERTHFSDAADSLWLAGELVHTEDLVLHDAHMDVRAPTHEVTRAHAILRARRRVAETEPGLALSPIGLETLRGRSRGVRTIGQGRESLLRRGNDEEEDLGVADWDATENQDALAEELASIDTALASSERLLAGAGGSPLKRDSLVYDADWDEDERLAEWSAAVETTADFPPVLAAAIVLDAWESIEPLQHAAWLGQIFTAALLRDRRKTRAHLLCLNSGLRAIPREKRRASNRERRLVSLIEAIAAAAEGGLRDHDRWALARRQLERKLIARRSTSKLPRLIEFVMSRPAVSAGMIANELSVTPRAAQDLVVDLGLREITGRGRYRAWAVL</sequence>
<dbReference type="Pfam" id="PF07756">
    <property type="entry name" value="DUF1612"/>
    <property type="match status" value="1"/>
</dbReference>
<gene>
    <name evidence="3" type="ORF">H2LOC_020585</name>
</gene>
<dbReference type="InterPro" id="IPR048017">
    <property type="entry name" value="Y4cF-like"/>
</dbReference>
<protein>
    <submittedName>
        <fullName evidence="3">DUF1612 domain-containing protein</fullName>
    </submittedName>
</protein>
<keyword evidence="4" id="KW-1185">Reference proteome</keyword>
<organism evidence="3 4">
    <name type="scientific">Methylocystis heyeri</name>
    <dbReference type="NCBI Taxonomy" id="391905"/>
    <lineage>
        <taxon>Bacteria</taxon>
        <taxon>Pseudomonadati</taxon>
        <taxon>Pseudomonadota</taxon>
        <taxon>Alphaproteobacteria</taxon>
        <taxon>Hyphomicrobiales</taxon>
        <taxon>Methylocystaceae</taxon>
        <taxon>Methylocystis</taxon>
    </lineage>
</organism>
<proteinExistence type="predicted"/>
<dbReference type="Pfam" id="PF11972">
    <property type="entry name" value="HTH_13"/>
    <property type="match status" value="1"/>
</dbReference>
<dbReference type="Proteomes" id="UP000309061">
    <property type="component" value="Plasmid unnamed1"/>
</dbReference>
<geneLocation type="plasmid" evidence="3">
    <name>unnamed1</name>
</geneLocation>
<dbReference type="InterPro" id="IPR011670">
    <property type="entry name" value="DUF1612"/>
</dbReference>
<dbReference type="OrthoDB" id="7989940at2"/>
<evidence type="ECO:0000313" key="4">
    <source>
        <dbReference type="Proteomes" id="UP000309061"/>
    </source>
</evidence>
<name>A0A6B8KM32_9HYPH</name>
<dbReference type="InterPro" id="IPR021068">
    <property type="entry name" value="HTH_DNA-bd"/>
</dbReference>
<feature type="domain" description="DUF1612" evidence="1">
    <location>
        <begin position="188"/>
        <end position="313"/>
    </location>
</feature>
<reference evidence="3 4" key="1">
    <citation type="submission" date="2019-11" db="EMBL/GenBank/DDBJ databases">
        <title>The genome sequence of Methylocystis heyeri.</title>
        <authorList>
            <person name="Oshkin I.Y."/>
            <person name="Miroshnikov K."/>
            <person name="Dedysh S.N."/>
        </authorList>
    </citation>
    <scope>NUCLEOTIDE SEQUENCE [LARGE SCALE GENOMIC DNA]</scope>
    <source>
        <strain evidence="3 4">H2</strain>
        <plasmid evidence="3 4">unnamed1</plasmid>
    </source>
</reference>
<dbReference type="AlphaFoldDB" id="A0A6B8KM32"/>